<dbReference type="EMBL" id="CP046171">
    <property type="protein sequence ID" value="QIS04166.1"/>
    <property type="molecule type" value="Genomic_DNA"/>
</dbReference>
<dbReference type="Proteomes" id="UP000501705">
    <property type="component" value="Chromosome"/>
</dbReference>
<keyword evidence="1" id="KW-0732">Signal</keyword>
<evidence type="ECO:0000313" key="4">
    <source>
        <dbReference type="Proteomes" id="UP000501705"/>
    </source>
</evidence>
<dbReference type="InterPro" id="IPR025240">
    <property type="entry name" value="DUF4189"/>
</dbReference>
<name>A0A6G9XTD3_NOCBR</name>
<evidence type="ECO:0000259" key="2">
    <source>
        <dbReference type="Pfam" id="PF13827"/>
    </source>
</evidence>
<dbReference type="AlphaFoldDB" id="A0A6G9XTD3"/>
<accession>A0A6G9XTD3</accession>
<dbReference type="Pfam" id="PF13827">
    <property type="entry name" value="DUF4189"/>
    <property type="match status" value="1"/>
</dbReference>
<reference evidence="3 4" key="1">
    <citation type="journal article" date="2019" name="ACS Chem. Biol.">
        <title>Identification and Mobilization of a Cryptic Antibiotic Biosynthesis Gene Locus from a Human-Pathogenic Nocardia Isolate.</title>
        <authorList>
            <person name="Herisse M."/>
            <person name="Ishida K."/>
            <person name="Porter J.L."/>
            <person name="Howden B."/>
            <person name="Hertweck C."/>
            <person name="Stinear T.P."/>
            <person name="Pidot S.J."/>
        </authorList>
    </citation>
    <scope>NUCLEOTIDE SEQUENCE [LARGE SCALE GENOMIC DNA]</scope>
    <source>
        <strain evidence="3 4">AUSMDU00024985</strain>
    </source>
</reference>
<sequence length="152" mass="15178">MTVSSKFAAAVVATVTALTLVGTGAGPAAATEDLYGAIAITGMKVGEATDYPTRYEADQAALAACGAGVCHIVARVHNECGAVVELDGRTPFQTSPSYFSATGRTAAEAEANALRLAPNTGTGTGTGLMEIVQPPFVLGTVCTSNAGWVPAA</sequence>
<feature type="domain" description="DUF4189" evidence="2">
    <location>
        <begin position="35"/>
        <end position="115"/>
    </location>
</feature>
<feature type="chain" id="PRO_5026359912" evidence="1">
    <location>
        <begin position="31"/>
        <end position="152"/>
    </location>
</feature>
<evidence type="ECO:0000256" key="1">
    <source>
        <dbReference type="SAM" id="SignalP"/>
    </source>
</evidence>
<evidence type="ECO:0000313" key="3">
    <source>
        <dbReference type="EMBL" id="QIS04166.1"/>
    </source>
</evidence>
<organism evidence="3 4">
    <name type="scientific">Nocardia brasiliensis</name>
    <dbReference type="NCBI Taxonomy" id="37326"/>
    <lineage>
        <taxon>Bacteria</taxon>
        <taxon>Bacillati</taxon>
        <taxon>Actinomycetota</taxon>
        <taxon>Actinomycetes</taxon>
        <taxon>Mycobacteriales</taxon>
        <taxon>Nocardiaceae</taxon>
        <taxon>Nocardia</taxon>
    </lineage>
</organism>
<dbReference type="RefSeq" id="WP_167463284.1">
    <property type="nucleotide sequence ID" value="NZ_CP046171.1"/>
</dbReference>
<feature type="signal peptide" evidence="1">
    <location>
        <begin position="1"/>
        <end position="30"/>
    </location>
</feature>
<proteinExistence type="predicted"/>
<gene>
    <name evidence="3" type="ORF">F5X71_19160</name>
</gene>
<protein>
    <submittedName>
        <fullName evidence="3">DUF4189 domain-containing protein</fullName>
    </submittedName>
</protein>